<accession>A0A3D9H839</accession>
<evidence type="ECO:0000313" key="2">
    <source>
        <dbReference type="Proteomes" id="UP000256629"/>
    </source>
</evidence>
<gene>
    <name evidence="1" type="ORF">DFQ02_10838</name>
</gene>
<dbReference type="RefSeq" id="WP_181896423.1">
    <property type="nucleotide sequence ID" value="NZ_QRDX01000008.1"/>
</dbReference>
<dbReference type="EMBL" id="QRDX01000008">
    <property type="protein sequence ID" value="RED45660.1"/>
    <property type="molecule type" value="Genomic_DNA"/>
</dbReference>
<dbReference type="Proteomes" id="UP000256629">
    <property type="component" value="Unassembled WGS sequence"/>
</dbReference>
<protein>
    <submittedName>
        <fullName evidence="1">Uncharacterized protein</fullName>
    </submittedName>
</protein>
<proteinExistence type="predicted"/>
<comment type="caution">
    <text evidence="1">The sequence shown here is derived from an EMBL/GenBank/DDBJ whole genome shotgun (WGS) entry which is preliminary data.</text>
</comment>
<sequence>MKTKPKQEQLSLKHYRKNEIKNPETILGGVADGPIERDKIRRATVR</sequence>
<dbReference type="AlphaFoldDB" id="A0A3D9H839"/>
<keyword evidence="2" id="KW-1185">Reference proteome</keyword>
<evidence type="ECO:0000313" key="1">
    <source>
        <dbReference type="EMBL" id="RED45660.1"/>
    </source>
</evidence>
<name>A0A3D9H839_9FLAO</name>
<organism evidence="1 2">
    <name type="scientific">Seonamhaeicola aphaedonensis</name>
    <dbReference type="NCBI Taxonomy" id="1461338"/>
    <lineage>
        <taxon>Bacteria</taxon>
        <taxon>Pseudomonadati</taxon>
        <taxon>Bacteroidota</taxon>
        <taxon>Flavobacteriia</taxon>
        <taxon>Flavobacteriales</taxon>
        <taxon>Flavobacteriaceae</taxon>
    </lineage>
</organism>
<reference evidence="1 2" key="1">
    <citation type="submission" date="2018-07" db="EMBL/GenBank/DDBJ databases">
        <title>Genomic Encyclopedia of Type Strains, Phase III (KMG-III): the genomes of soil and plant-associated and newly described type strains.</title>
        <authorList>
            <person name="Whitman W."/>
        </authorList>
    </citation>
    <scope>NUCLEOTIDE SEQUENCE [LARGE SCALE GENOMIC DNA]</scope>
    <source>
        <strain evidence="1 2">CECT 8487</strain>
    </source>
</reference>